<name>A0A1S3SDR6_SALSA</name>
<gene>
    <name evidence="5 6" type="primary">LOC106608838</name>
</gene>
<dbReference type="InterPro" id="IPR028889">
    <property type="entry name" value="USP"/>
</dbReference>
<dbReference type="AlphaFoldDB" id="A0A1S3SDR6"/>
<dbReference type="SUPFAM" id="SSF54001">
    <property type="entry name" value="Cysteine proteinases"/>
    <property type="match status" value="1"/>
</dbReference>
<feature type="compositionally biased region" description="Basic residues" evidence="2">
    <location>
        <begin position="619"/>
        <end position="634"/>
    </location>
</feature>
<dbReference type="Gene3D" id="3.90.70.10">
    <property type="entry name" value="Cysteine proteinases"/>
    <property type="match status" value="1"/>
</dbReference>
<dbReference type="InterPro" id="IPR001394">
    <property type="entry name" value="Peptidase_C19_UCH"/>
</dbReference>
<dbReference type="InterPro" id="IPR050164">
    <property type="entry name" value="Peptidase_C19"/>
</dbReference>
<feature type="region of interest" description="Disordered" evidence="2">
    <location>
        <begin position="377"/>
        <end position="641"/>
    </location>
</feature>
<dbReference type="OrthoDB" id="292964at2759"/>
<dbReference type="GeneID" id="106608838"/>
<keyword evidence="4" id="KW-1185">Reference proteome</keyword>
<dbReference type="PANTHER" id="PTHR24006">
    <property type="entry name" value="UBIQUITIN CARBOXYL-TERMINAL HYDROLASE"/>
    <property type="match status" value="1"/>
</dbReference>
<dbReference type="GeneTree" id="ENSGT00940000167744"/>
<feature type="compositionally biased region" description="Basic and acidic residues" evidence="2">
    <location>
        <begin position="358"/>
        <end position="368"/>
    </location>
</feature>
<keyword evidence="1" id="KW-0833">Ubl conjugation pathway</keyword>
<comment type="similarity">
    <text evidence="1">Belongs to the peptidase C19 family.</text>
</comment>
<dbReference type="PROSITE" id="PS00972">
    <property type="entry name" value="USP_1"/>
    <property type="match status" value="1"/>
</dbReference>
<dbReference type="GO" id="GO:0016579">
    <property type="term" value="P:protein deubiquitination"/>
    <property type="evidence" value="ECO:0007669"/>
    <property type="project" value="InterPro"/>
</dbReference>
<comment type="catalytic activity">
    <reaction evidence="1">
        <text>Thiol-dependent hydrolysis of ester, thioester, amide, peptide and isopeptide bonds formed by the C-terminal Gly of ubiquitin (a 76-residue protein attached to proteins as an intracellular targeting signal).</text>
        <dbReference type="EC" id="3.4.19.12"/>
    </reaction>
</comment>
<dbReference type="PANTHER" id="PTHR24006:SF899">
    <property type="entry name" value="UBIQUITIN CARBOXYL-TERMINAL HYDROLASE"/>
    <property type="match status" value="1"/>
</dbReference>
<feature type="compositionally biased region" description="Basic and acidic residues" evidence="2">
    <location>
        <begin position="516"/>
        <end position="532"/>
    </location>
</feature>
<sequence length="641" mass="72727">MDHFCNSKVSDQEEKQVNIVEMFKRKLNIISDVCDYHGLYNQGATCYLNSVLQVLFMTNDFKEAIDSQVFEQEQQQEPEPENKTGVGPQLKKLFEILKTSNAGTEDISSKLGIENVFEQQDAAQYLEKILSLVKADVSKIFKGQLRHTSTCSEGHPISDKSRPFWSLPLSMKDSSGFNKMYSVDDCWNEFFRSSTVSGDNKMYCDCCDEKADATIEYQMKDYPEILTLLLKRFQFDYNRMDYVKIDCYVEVPYTLQTARYTYELYAIVDHVGSLRGGHYTAKIKSHEDQKWYVFDDTCVRLLNQQPFMQGFETSRRAYLLMYKKLHAPDLQMNHGTSQDCSLTDPQCQSLPASGEGDVAEKRKEGDHGFVDIAEKREQVGVTETGEDNVEKREQVGVTETGEDNAEKREQVGVTETGEDNAAKREQVGVTETGEDNAEKREHVGVTETGEDNVEKREHVGVTETEEDNAGKREQGGVTKSGEGNAEKMEQGCVTETGEDNAAKREQGCVSETGEDNVEKREQGVTETKREQSDMYETGEDNIKKGGVEREGEGDVVQARREDPNEPSQSTRSPCSVNTNDSRQTDLTLKRKGEDKQKGSDDIKEEKIGREQKKSSGEVKKKKKKEKKDRKRGRFNRSPLFV</sequence>
<evidence type="ECO:0000313" key="6">
    <source>
        <dbReference type="RefSeq" id="XP_014062485.1"/>
    </source>
</evidence>
<dbReference type="RefSeq" id="XP_014062484.1">
    <property type="nucleotide sequence ID" value="XM_014207009.1"/>
</dbReference>
<evidence type="ECO:0000256" key="1">
    <source>
        <dbReference type="RuleBase" id="RU366025"/>
    </source>
</evidence>
<dbReference type="PROSITE" id="PS50235">
    <property type="entry name" value="USP_3"/>
    <property type="match status" value="1"/>
</dbReference>
<proteinExistence type="inferred from homology"/>
<feature type="compositionally biased region" description="Basic and acidic residues" evidence="2">
    <location>
        <begin position="540"/>
        <end position="563"/>
    </location>
</feature>
<feature type="region of interest" description="Disordered" evidence="2">
    <location>
        <begin position="349"/>
        <end position="368"/>
    </location>
</feature>
<dbReference type="KEGG" id="sasa:106608838"/>
<accession>A0A1S3SDR6</accession>
<dbReference type="PROSITE" id="PS00973">
    <property type="entry name" value="USP_2"/>
    <property type="match status" value="1"/>
</dbReference>
<dbReference type="EC" id="3.4.19.12" evidence="1"/>
<keyword evidence="1" id="KW-0645">Protease</keyword>
<evidence type="ECO:0000256" key="2">
    <source>
        <dbReference type="SAM" id="MobiDB-lite"/>
    </source>
</evidence>
<dbReference type="RefSeq" id="XP_014062485.1">
    <property type="nucleotide sequence ID" value="XM_014207010.1"/>
</dbReference>
<keyword evidence="1" id="KW-0788">Thiol protease</keyword>
<dbReference type="GO" id="GO:0004843">
    <property type="term" value="F:cysteine-type deubiquitinase activity"/>
    <property type="evidence" value="ECO:0007669"/>
    <property type="project" value="UniProtKB-UniRule"/>
</dbReference>
<evidence type="ECO:0000313" key="4">
    <source>
        <dbReference type="Proteomes" id="UP001652741"/>
    </source>
</evidence>
<evidence type="ECO:0000259" key="3">
    <source>
        <dbReference type="PROSITE" id="PS50235"/>
    </source>
</evidence>
<organism evidence="4 5">
    <name type="scientific">Salmo salar</name>
    <name type="common">Atlantic salmon</name>
    <dbReference type="NCBI Taxonomy" id="8030"/>
    <lineage>
        <taxon>Eukaryota</taxon>
        <taxon>Metazoa</taxon>
        <taxon>Chordata</taxon>
        <taxon>Craniata</taxon>
        <taxon>Vertebrata</taxon>
        <taxon>Euteleostomi</taxon>
        <taxon>Actinopterygii</taxon>
        <taxon>Neopterygii</taxon>
        <taxon>Teleostei</taxon>
        <taxon>Protacanthopterygii</taxon>
        <taxon>Salmoniformes</taxon>
        <taxon>Salmonidae</taxon>
        <taxon>Salmoninae</taxon>
        <taxon>Salmo</taxon>
    </lineage>
</organism>
<dbReference type="InterPro" id="IPR018200">
    <property type="entry name" value="USP_CS"/>
</dbReference>
<dbReference type="Proteomes" id="UP001652741">
    <property type="component" value="Chromosome ssa07"/>
</dbReference>
<feature type="domain" description="USP" evidence="3">
    <location>
        <begin position="37"/>
        <end position="325"/>
    </location>
</feature>
<protein>
    <recommendedName>
        <fullName evidence="1">Ubiquitin carboxyl-terminal hydrolase</fullName>
        <ecNumber evidence="1">3.4.19.12</ecNumber>
    </recommendedName>
</protein>
<reference evidence="5 6" key="1">
    <citation type="submission" date="2025-04" db="UniProtKB">
        <authorList>
            <consortium name="RefSeq"/>
        </authorList>
    </citation>
    <scope>IDENTIFICATION</scope>
    <source>
        <tissue evidence="5 6">Muscle</tissue>
    </source>
</reference>
<dbReference type="GO" id="GO:0005634">
    <property type="term" value="C:nucleus"/>
    <property type="evidence" value="ECO:0007669"/>
    <property type="project" value="TreeGrafter"/>
</dbReference>
<keyword evidence="1" id="KW-0378">Hydrolase</keyword>
<dbReference type="GO" id="GO:0006508">
    <property type="term" value="P:proteolysis"/>
    <property type="evidence" value="ECO:0007669"/>
    <property type="project" value="UniProtKB-KW"/>
</dbReference>
<dbReference type="Pfam" id="PF00443">
    <property type="entry name" value="UCH"/>
    <property type="match status" value="1"/>
</dbReference>
<dbReference type="CDD" id="cd02257">
    <property type="entry name" value="Peptidase_C19"/>
    <property type="match status" value="1"/>
</dbReference>
<evidence type="ECO:0000313" key="5">
    <source>
        <dbReference type="RefSeq" id="XP_014062484.1"/>
    </source>
</evidence>
<feature type="compositionally biased region" description="Basic and acidic residues" evidence="2">
    <location>
        <begin position="587"/>
        <end position="618"/>
    </location>
</feature>
<dbReference type="GO" id="GO:0005829">
    <property type="term" value="C:cytosol"/>
    <property type="evidence" value="ECO:0007669"/>
    <property type="project" value="TreeGrafter"/>
</dbReference>
<dbReference type="InterPro" id="IPR038765">
    <property type="entry name" value="Papain-like_cys_pep_sf"/>
</dbReference>
<feature type="compositionally biased region" description="Polar residues" evidence="2">
    <location>
        <begin position="565"/>
        <end position="586"/>
    </location>
</feature>